<dbReference type="EMBL" id="CAQQ02140721">
    <property type="status" value="NOT_ANNOTATED_CDS"/>
    <property type="molecule type" value="Genomic_DNA"/>
</dbReference>
<dbReference type="AlphaFoldDB" id="T1GE19"/>
<dbReference type="SUPFAM" id="SSF75011">
    <property type="entry name" value="3-carboxy-cis,cis-mucoante lactonizing enzyme"/>
    <property type="match status" value="1"/>
</dbReference>
<evidence type="ECO:0000313" key="4">
    <source>
        <dbReference type="Proteomes" id="UP000015102"/>
    </source>
</evidence>
<dbReference type="GO" id="GO:0008430">
    <property type="term" value="F:selenium binding"/>
    <property type="evidence" value="ECO:0007669"/>
    <property type="project" value="InterPro"/>
</dbReference>
<dbReference type="PANTHER" id="PTHR23300:SF0">
    <property type="entry name" value="METHANETHIOL OXIDASE"/>
    <property type="match status" value="1"/>
</dbReference>
<evidence type="ECO:0000256" key="1">
    <source>
        <dbReference type="ARBA" id="ARBA00005606"/>
    </source>
</evidence>
<dbReference type="InterPro" id="IPR008826">
    <property type="entry name" value="Se-bd"/>
</dbReference>
<organism evidence="3 4">
    <name type="scientific">Megaselia scalaris</name>
    <name type="common">Humpbacked fly</name>
    <name type="synonym">Phora scalaris</name>
    <dbReference type="NCBI Taxonomy" id="36166"/>
    <lineage>
        <taxon>Eukaryota</taxon>
        <taxon>Metazoa</taxon>
        <taxon>Ecdysozoa</taxon>
        <taxon>Arthropoda</taxon>
        <taxon>Hexapoda</taxon>
        <taxon>Insecta</taxon>
        <taxon>Pterygota</taxon>
        <taxon>Neoptera</taxon>
        <taxon>Endopterygota</taxon>
        <taxon>Diptera</taxon>
        <taxon>Brachycera</taxon>
        <taxon>Muscomorpha</taxon>
        <taxon>Platypezoidea</taxon>
        <taxon>Phoridae</taxon>
        <taxon>Megaseliini</taxon>
        <taxon>Megaselia</taxon>
    </lineage>
</organism>
<dbReference type="PANTHER" id="PTHR23300">
    <property type="entry name" value="METHANETHIOL OXIDASE"/>
    <property type="match status" value="1"/>
</dbReference>
<comment type="similarity">
    <text evidence="1">Belongs to the selenium-binding protein family.</text>
</comment>
<sequence>MSSGKKSCKACGPGYATPLDAFKNGEREKLLYTITVQPNKQEPHGDYLSTVDVDPNSPTYSQVIHRTFTNTPGDELHHTGWNACSSCHFVEEGAKFIPKRNKLVMPAINSDRIYVVDVASNPRKPEIIKVVDGDVLKKHNVTAPHTSHCLADGNVMISVLGDAEGNAKGDFILFNKDFECVGTWTKGKTALCGYDFWYQPKFDVMVASEWAAPKLRLNFYKWSTHELIQTVDLGFEGTTPLEIRFLHDPNQPQGFVGTALFSKVYHFKKRENSDEFDVKKVIDIPNKTVEGWPDKEMGGLMSDIVLSLDDKYLYINNWFHGDVRQYDVSDPENPKLVGQIFLGGAIQKDSNVKVTKDLELNEQPASRIIKGRKVVGGPQMMQLSLDGRRLYVSTSLYSPWDKQFYPEMAKAGGVIMQLDCDIVKGGLTVNENFLVDFGKEPYGPTLPHEMRYPGGDCTSDIWLAD</sequence>
<evidence type="ECO:0000256" key="2">
    <source>
        <dbReference type="ARBA" id="ARBA00023266"/>
    </source>
</evidence>
<dbReference type="HOGENOM" id="CLU_032512_0_0_1"/>
<dbReference type="STRING" id="36166.T1GE19"/>
<dbReference type="EnsemblMetazoa" id="MESCA001576-RA">
    <property type="protein sequence ID" value="MESCA001576-PA"/>
    <property type="gene ID" value="MESCA001576"/>
</dbReference>
<accession>T1GE19</accession>
<dbReference type="Pfam" id="PF05694">
    <property type="entry name" value="SBP56"/>
    <property type="match status" value="1"/>
</dbReference>
<name>T1GE19_MEGSC</name>
<dbReference type="Proteomes" id="UP000015102">
    <property type="component" value="Unassembled WGS sequence"/>
</dbReference>
<keyword evidence="4" id="KW-1185">Reference proteome</keyword>
<dbReference type="OMA" id="ANWDKKG"/>
<evidence type="ECO:0008006" key="5">
    <source>
        <dbReference type="Google" id="ProtNLM"/>
    </source>
</evidence>
<protein>
    <recommendedName>
        <fullName evidence="5">Methanethiol oxidase</fullName>
    </recommendedName>
</protein>
<evidence type="ECO:0000313" key="3">
    <source>
        <dbReference type="EnsemblMetazoa" id="MESCA001576-PA"/>
    </source>
</evidence>
<keyword evidence="2" id="KW-0711">Selenium</keyword>
<proteinExistence type="inferred from homology"/>
<reference evidence="3" key="2">
    <citation type="submission" date="2015-06" db="UniProtKB">
        <authorList>
            <consortium name="EnsemblMetazoa"/>
        </authorList>
    </citation>
    <scope>IDENTIFICATION</scope>
</reference>
<reference evidence="4" key="1">
    <citation type="submission" date="2013-02" db="EMBL/GenBank/DDBJ databases">
        <authorList>
            <person name="Hughes D."/>
        </authorList>
    </citation>
    <scope>NUCLEOTIDE SEQUENCE</scope>
    <source>
        <strain>Durham</strain>
        <strain evidence="4">NC isolate 2 -- Noor lab</strain>
    </source>
</reference>